<dbReference type="KEGG" id="gmx:102667442"/>
<dbReference type="Proteomes" id="UP000008827">
    <property type="component" value="Chromosome 12"/>
</dbReference>
<dbReference type="EnsemblPlants" id="KRH25512">
    <property type="protein sequence ID" value="KRH25512"/>
    <property type="gene ID" value="GLYMA_12G108500"/>
</dbReference>
<proteinExistence type="predicted"/>
<accession>I1LRY8</accession>
<feature type="compositionally biased region" description="Basic and acidic residues" evidence="1">
    <location>
        <begin position="126"/>
        <end position="145"/>
    </location>
</feature>
<name>I1LRY8_SOYBN</name>
<feature type="region of interest" description="Disordered" evidence="1">
    <location>
        <begin position="1"/>
        <end position="85"/>
    </location>
</feature>
<reference evidence="2" key="3">
    <citation type="submission" date="2018-07" db="EMBL/GenBank/DDBJ databases">
        <title>WGS assembly of Glycine max.</title>
        <authorList>
            <person name="Schmutz J."/>
            <person name="Cannon S."/>
            <person name="Schlueter J."/>
            <person name="Ma J."/>
            <person name="Mitros T."/>
            <person name="Nelson W."/>
            <person name="Hyten D."/>
            <person name="Song Q."/>
            <person name="Thelen J."/>
            <person name="Cheng J."/>
            <person name="Xu D."/>
            <person name="Hellsten U."/>
            <person name="May G."/>
            <person name="Yu Y."/>
            <person name="Sakurai T."/>
            <person name="Umezawa T."/>
            <person name="Bhattacharyya M."/>
            <person name="Sandhu D."/>
            <person name="Valliyodan B."/>
            <person name="Lindquist E."/>
            <person name="Peto M."/>
            <person name="Grant D."/>
            <person name="Shu S."/>
            <person name="Goodstein D."/>
            <person name="Barry K."/>
            <person name="Futrell-Griggs M."/>
            <person name="Abernathy B."/>
            <person name="Du J."/>
            <person name="Tian Z."/>
            <person name="Zhu L."/>
            <person name="Gill N."/>
            <person name="Joshi T."/>
            <person name="Libault M."/>
            <person name="Sethuraman A."/>
            <person name="Zhang X."/>
            <person name="Shinozaki K."/>
            <person name="Nguyen H."/>
            <person name="Wing R."/>
            <person name="Cregan P."/>
            <person name="Specht J."/>
            <person name="Grimwood J."/>
            <person name="Rokhsar D."/>
            <person name="Stacey G."/>
            <person name="Shoemaker R."/>
            <person name="Jackson S."/>
        </authorList>
    </citation>
    <scope>NUCLEOTIDE SEQUENCE</scope>
    <source>
        <tissue evidence="2">Callus</tissue>
    </source>
</reference>
<feature type="compositionally biased region" description="Basic and acidic residues" evidence="1">
    <location>
        <begin position="170"/>
        <end position="180"/>
    </location>
</feature>
<organism evidence="2">
    <name type="scientific">Glycine max</name>
    <name type="common">Soybean</name>
    <name type="synonym">Glycine hispida</name>
    <dbReference type="NCBI Taxonomy" id="3847"/>
    <lineage>
        <taxon>Eukaryota</taxon>
        <taxon>Viridiplantae</taxon>
        <taxon>Streptophyta</taxon>
        <taxon>Embryophyta</taxon>
        <taxon>Tracheophyta</taxon>
        <taxon>Spermatophyta</taxon>
        <taxon>Magnoliopsida</taxon>
        <taxon>eudicotyledons</taxon>
        <taxon>Gunneridae</taxon>
        <taxon>Pentapetalae</taxon>
        <taxon>rosids</taxon>
        <taxon>fabids</taxon>
        <taxon>Fabales</taxon>
        <taxon>Fabaceae</taxon>
        <taxon>Papilionoideae</taxon>
        <taxon>50 kb inversion clade</taxon>
        <taxon>NPAAA clade</taxon>
        <taxon>indigoferoid/millettioid clade</taxon>
        <taxon>Phaseoleae</taxon>
        <taxon>Glycine</taxon>
        <taxon>Glycine subgen. Soja</taxon>
    </lineage>
</organism>
<dbReference type="OrthoDB" id="1922230at2759"/>
<dbReference type="EMBL" id="CM000845">
    <property type="protein sequence ID" value="KRH25512.1"/>
    <property type="molecule type" value="Genomic_DNA"/>
</dbReference>
<feature type="compositionally biased region" description="Basic and acidic residues" evidence="1">
    <location>
        <begin position="238"/>
        <end position="264"/>
    </location>
</feature>
<dbReference type="HOGENOM" id="CLU_064387_0_0_1"/>
<dbReference type="GeneID" id="102667442"/>
<reference evidence="3" key="2">
    <citation type="submission" date="2018-02" db="UniProtKB">
        <authorList>
            <consortium name="EnsemblPlants"/>
        </authorList>
    </citation>
    <scope>IDENTIFICATION</scope>
    <source>
        <strain evidence="3">Williams 82</strain>
    </source>
</reference>
<evidence type="ECO:0000313" key="4">
    <source>
        <dbReference type="Proteomes" id="UP000008827"/>
    </source>
</evidence>
<reference evidence="2 3" key="1">
    <citation type="journal article" date="2010" name="Nature">
        <title>Genome sequence of the palaeopolyploid soybean.</title>
        <authorList>
            <person name="Schmutz J."/>
            <person name="Cannon S.B."/>
            <person name="Schlueter J."/>
            <person name="Ma J."/>
            <person name="Mitros T."/>
            <person name="Nelson W."/>
            <person name="Hyten D.L."/>
            <person name="Song Q."/>
            <person name="Thelen J.J."/>
            <person name="Cheng J."/>
            <person name="Xu D."/>
            <person name="Hellsten U."/>
            <person name="May G.D."/>
            <person name="Yu Y."/>
            <person name="Sakurai T."/>
            <person name="Umezawa T."/>
            <person name="Bhattacharyya M.K."/>
            <person name="Sandhu D."/>
            <person name="Valliyodan B."/>
            <person name="Lindquist E."/>
            <person name="Peto M."/>
            <person name="Grant D."/>
            <person name="Shu S."/>
            <person name="Goodstein D."/>
            <person name="Barry K."/>
            <person name="Futrell-Griggs M."/>
            <person name="Abernathy B."/>
            <person name="Du J."/>
            <person name="Tian Z."/>
            <person name="Zhu L."/>
            <person name="Gill N."/>
            <person name="Joshi T."/>
            <person name="Libault M."/>
            <person name="Sethuraman A."/>
            <person name="Zhang X.-C."/>
            <person name="Shinozaki K."/>
            <person name="Nguyen H.T."/>
            <person name="Wing R.A."/>
            <person name="Cregan P."/>
            <person name="Specht J."/>
            <person name="Grimwood J."/>
            <person name="Rokhsar D."/>
            <person name="Stacey G."/>
            <person name="Shoemaker R.C."/>
            <person name="Jackson S.A."/>
        </authorList>
    </citation>
    <scope>NUCLEOTIDE SEQUENCE [LARGE SCALE GENOMIC DNA]</scope>
    <source>
        <strain evidence="3">cv. Williams 82</strain>
        <tissue evidence="2">Callus</tissue>
    </source>
</reference>
<evidence type="ECO:0000256" key="1">
    <source>
        <dbReference type="SAM" id="MobiDB-lite"/>
    </source>
</evidence>
<sequence>MGCCFSTPTKQTQNKNQNNQTTKKNHHHEPPPPLEAESVKEVLSETPITKPQQVPILTPETKTLLPLLQDPPPNFETKSKAPPTEEVSEVVSQLSETCSISESFSAATTATTATAVTATTTTVTVADKREEDEATSKIHKWDRSPSRKRPYAADGNLAGVRYRRLKSPARRQEPSPEKKIKGGPRPIRGREILDSGTAANRKRNVGPAALRRDSGEGSGRRSRSPACARNGKVGAGGGRKEVAPAKEVEKETKSECEEVGEKNDVVSKEECLENPHVSMECFIFL</sequence>
<keyword evidence="4" id="KW-1185">Reference proteome</keyword>
<feature type="region of interest" description="Disordered" evidence="1">
    <location>
        <begin position="125"/>
        <end position="264"/>
    </location>
</feature>
<dbReference type="Gramene" id="KRH25512">
    <property type="protein sequence ID" value="KRH25512"/>
    <property type="gene ID" value="GLYMA_12G108500"/>
</dbReference>
<feature type="compositionally biased region" description="Basic and acidic residues" evidence="1">
    <location>
        <begin position="210"/>
        <end position="219"/>
    </location>
</feature>
<feature type="compositionally biased region" description="Low complexity" evidence="1">
    <location>
        <begin position="55"/>
        <end position="68"/>
    </location>
</feature>
<dbReference type="RefSeq" id="XP_006593060.1">
    <property type="nucleotide sequence ID" value="XM_006592997.1"/>
</dbReference>
<dbReference type="AlphaFoldDB" id="I1LRY8"/>
<dbReference type="PANTHER" id="PTHR33871:SF22">
    <property type="match status" value="1"/>
</dbReference>
<dbReference type="PANTHER" id="PTHR33871">
    <property type="entry name" value="OS05G0503100 PROTEIN-RELATED"/>
    <property type="match status" value="1"/>
</dbReference>
<dbReference type="PaxDb" id="3847-GLYMA12G11850.1"/>
<evidence type="ECO:0000313" key="3">
    <source>
        <dbReference type="EnsemblPlants" id="KRH25512"/>
    </source>
</evidence>
<gene>
    <name evidence="3" type="primary">LOC102667442</name>
    <name evidence="2" type="ORF">GLYMA_12G108500</name>
</gene>
<dbReference type="OMA" id="CCSKKRM"/>
<feature type="compositionally biased region" description="Low complexity" evidence="1">
    <location>
        <begin position="9"/>
        <end position="22"/>
    </location>
</feature>
<evidence type="ECO:0000313" key="2">
    <source>
        <dbReference type="EMBL" id="KRH25512.1"/>
    </source>
</evidence>
<dbReference type="eggNOG" id="ENOG502SA6W">
    <property type="taxonomic scope" value="Eukaryota"/>
</dbReference>
<protein>
    <submittedName>
        <fullName evidence="2 3">Uncharacterized protein</fullName>
    </submittedName>
</protein>